<dbReference type="AlphaFoldDB" id="A0AAW0QTG1"/>
<comment type="caution">
    <text evidence="2">The sequence shown here is derived from an EMBL/GenBank/DDBJ whole genome shotgun (WGS) entry which is preliminary data.</text>
</comment>
<reference evidence="2 3" key="1">
    <citation type="submission" date="2023-01" db="EMBL/GenBank/DDBJ databases">
        <title>Analysis of 21 Apiospora genomes using comparative genomics revels a genus with tremendous synthesis potential of carbohydrate active enzymes and secondary metabolites.</title>
        <authorList>
            <person name="Sorensen T."/>
        </authorList>
    </citation>
    <scope>NUCLEOTIDE SEQUENCE [LARGE SCALE GENOMIC DNA]</scope>
    <source>
        <strain evidence="2 3">CBS 117206</strain>
    </source>
</reference>
<evidence type="ECO:0000313" key="2">
    <source>
        <dbReference type="EMBL" id="KAK8106163.1"/>
    </source>
</evidence>
<feature type="region of interest" description="Disordered" evidence="1">
    <location>
        <begin position="1"/>
        <end position="35"/>
    </location>
</feature>
<dbReference type="EMBL" id="JAQQWP010000008">
    <property type="protein sequence ID" value="KAK8106163.1"/>
    <property type="molecule type" value="Genomic_DNA"/>
</dbReference>
<evidence type="ECO:0000313" key="3">
    <source>
        <dbReference type="Proteomes" id="UP001392437"/>
    </source>
</evidence>
<proteinExistence type="predicted"/>
<feature type="compositionally biased region" description="Basic and acidic residues" evidence="1">
    <location>
        <begin position="25"/>
        <end position="35"/>
    </location>
</feature>
<dbReference type="Proteomes" id="UP001392437">
    <property type="component" value="Unassembled WGS sequence"/>
</dbReference>
<name>A0AAW0QTG1_9PEZI</name>
<keyword evidence="3" id="KW-1185">Reference proteome</keyword>
<evidence type="ECO:0000256" key="1">
    <source>
        <dbReference type="SAM" id="MobiDB-lite"/>
    </source>
</evidence>
<sequence>MVDPSSDGAGTAGRKRTASDDLSNGDDKRARTEPERREIPVADLLNVDFCGLNKLCHLHERQVGDLGDPFDAVERWARRALPRDRWDSDVQVGHWMRSKSLGVAYIFQNGYCYDNGRQYITVPVYGGWVEYDRFKCFRADDGKLLKWYSILPVCRLQWDTGNRQYPNIHPGTWTVGRHGKPVVLGKDNRFYPSILDAFRERNPVSINDDGEIEVLRKHLGATSGLEGEPLSQLEGYMSRYGPYLRIAGGNMGDSGSHAVEASVTPETETKVDQDVPVPTAPLLLPLLKAPRLLPYQRETHKVPLKH</sequence>
<gene>
    <name evidence="2" type="ORF">PG999_009522</name>
</gene>
<organism evidence="2 3">
    <name type="scientific">Apiospora kogelbergensis</name>
    <dbReference type="NCBI Taxonomy" id="1337665"/>
    <lineage>
        <taxon>Eukaryota</taxon>
        <taxon>Fungi</taxon>
        <taxon>Dikarya</taxon>
        <taxon>Ascomycota</taxon>
        <taxon>Pezizomycotina</taxon>
        <taxon>Sordariomycetes</taxon>
        <taxon>Xylariomycetidae</taxon>
        <taxon>Amphisphaeriales</taxon>
        <taxon>Apiosporaceae</taxon>
        <taxon>Apiospora</taxon>
    </lineage>
</organism>
<protein>
    <submittedName>
        <fullName evidence="2">Uncharacterized protein</fullName>
    </submittedName>
</protein>
<accession>A0AAW0QTG1</accession>